<evidence type="ECO:0000259" key="3">
    <source>
        <dbReference type="Pfam" id="PF06429"/>
    </source>
</evidence>
<evidence type="ECO:0000313" key="5">
    <source>
        <dbReference type="EMBL" id="NVO26305.1"/>
    </source>
</evidence>
<dbReference type="InterPro" id="IPR006299">
    <property type="entry name" value="FlgC"/>
</dbReference>
<keyword evidence="2" id="KW-0975">Bacterial flagellum</keyword>
<dbReference type="GO" id="GO:0030694">
    <property type="term" value="C:bacterial-type flagellum basal body, rod"/>
    <property type="evidence" value="ECO:0007669"/>
    <property type="project" value="UniProtKB-UniRule"/>
</dbReference>
<dbReference type="AlphaFoldDB" id="A0A850PZD8"/>
<sequence length="138" mass="15425">MMQIKNVYDVAARSMSSQMTRLNTIASNIANAQSVATTKEDAFRAIRPVFEIDYAHDARESGLSTTSVKDIVSLDREPAKSYRPDHPLADKDGFVYEAAVNVDEEMVEMMEASRQYQNTLEVVSTLRTLASRTVKMGQ</sequence>
<organism evidence="4 7">
    <name type="scientific">Donghicola mangrovi</name>
    <dbReference type="NCBI Taxonomy" id="2729614"/>
    <lineage>
        <taxon>Bacteria</taxon>
        <taxon>Pseudomonadati</taxon>
        <taxon>Pseudomonadota</taxon>
        <taxon>Alphaproteobacteria</taxon>
        <taxon>Rhodobacterales</taxon>
        <taxon>Roseobacteraceae</taxon>
        <taxon>Donghicola</taxon>
    </lineage>
</organism>
<dbReference type="EMBL" id="JABCJE010000001">
    <property type="protein sequence ID" value="NVO22104.1"/>
    <property type="molecule type" value="Genomic_DNA"/>
</dbReference>
<evidence type="ECO:0000313" key="7">
    <source>
        <dbReference type="Proteomes" id="UP000592216"/>
    </source>
</evidence>
<dbReference type="GO" id="GO:0071973">
    <property type="term" value="P:bacterial-type flagellum-dependent cell motility"/>
    <property type="evidence" value="ECO:0007669"/>
    <property type="project" value="UniProtKB-UniRule"/>
</dbReference>
<dbReference type="Pfam" id="PF06429">
    <property type="entry name" value="Flg_bbr_C"/>
    <property type="match status" value="1"/>
</dbReference>
<feature type="domain" description="Flagellar basal-body/hook protein C-terminal" evidence="3">
    <location>
        <begin position="92"/>
        <end position="134"/>
    </location>
</feature>
<dbReference type="InterPro" id="IPR010930">
    <property type="entry name" value="Flg_bb/hook_C_dom"/>
</dbReference>
<proteinExistence type="inferred from homology"/>
<accession>A0A850PZD8</accession>
<dbReference type="Proteomes" id="UP000592216">
    <property type="component" value="Unassembled WGS sequence"/>
</dbReference>
<dbReference type="NCBIfam" id="TIGR01395">
    <property type="entry name" value="FlgC"/>
    <property type="match status" value="1"/>
</dbReference>
<keyword evidence="4" id="KW-0966">Cell projection</keyword>
<keyword evidence="4" id="KW-0969">Cilium</keyword>
<comment type="caution">
    <text evidence="4">The sequence shown here is derived from an EMBL/GenBank/DDBJ whole genome shotgun (WGS) entry which is preliminary data.</text>
</comment>
<protein>
    <recommendedName>
        <fullName evidence="2">Flagellar basal-body rod protein FlgC</fullName>
    </recommendedName>
</protein>
<keyword evidence="4" id="KW-0282">Flagellum</keyword>
<comment type="similarity">
    <text evidence="1">Belongs to the flagella basal body rod proteins family.</text>
</comment>
<name>A0A850PZD8_9RHOB</name>
<keyword evidence="6" id="KW-1185">Reference proteome</keyword>
<dbReference type="EMBL" id="JABCJD010000001">
    <property type="protein sequence ID" value="NVO26305.1"/>
    <property type="molecule type" value="Genomic_DNA"/>
</dbReference>
<dbReference type="Proteomes" id="UP000523601">
    <property type="component" value="Unassembled WGS sequence"/>
</dbReference>
<gene>
    <name evidence="4" type="primary">flgC</name>
    <name evidence="5" type="ORF">HJ526_02640</name>
    <name evidence="4" type="ORF">HJ536_01930</name>
</gene>
<evidence type="ECO:0000313" key="4">
    <source>
        <dbReference type="EMBL" id="NVO22104.1"/>
    </source>
</evidence>
<evidence type="ECO:0000256" key="1">
    <source>
        <dbReference type="ARBA" id="ARBA00009677"/>
    </source>
</evidence>
<evidence type="ECO:0000256" key="2">
    <source>
        <dbReference type="RuleBase" id="RU362062"/>
    </source>
</evidence>
<reference evidence="6 7" key="1">
    <citation type="submission" date="2020-04" db="EMBL/GenBank/DDBJ databases">
        <title>Donghicola sp., a member of the Rhodobacteraceae family isolated from mangrove forest in Thailand.</title>
        <authorList>
            <person name="Charoenyingcharoen P."/>
            <person name="Yukphan P."/>
        </authorList>
    </citation>
    <scope>NUCLEOTIDE SEQUENCE [LARGE SCALE GENOMIC DNA]</scope>
    <source>
        <strain evidence="4 7">B5-SW-15</strain>
        <strain evidence="5 6">C2-DW-16</strain>
    </source>
</reference>
<comment type="subunit">
    <text evidence="2">The basal body constitutes a major portion of the flagellar organelle and consists of four rings (L,P,S, and M) mounted on a central rod. The rod consists of about 26 subunits of FlgG in the distal portion, and FlgB, FlgC and FlgF are thought to build up the proximal portion of the rod with about 6 subunits each.</text>
</comment>
<comment type="subcellular location">
    <subcellularLocation>
        <location evidence="2">Bacterial flagellum basal body</location>
    </subcellularLocation>
</comment>
<evidence type="ECO:0000313" key="6">
    <source>
        <dbReference type="Proteomes" id="UP000523601"/>
    </source>
</evidence>